<keyword evidence="4" id="KW-1185">Reference proteome</keyword>
<dbReference type="InterPro" id="IPR027417">
    <property type="entry name" value="P-loop_NTPase"/>
</dbReference>
<dbReference type="InterPro" id="IPR045572">
    <property type="entry name" value="RE_endonuc_C"/>
</dbReference>
<dbReference type="Proteomes" id="UP001056218">
    <property type="component" value="Chromosome"/>
</dbReference>
<evidence type="ECO:0000259" key="2">
    <source>
        <dbReference type="Pfam" id="PF19778"/>
    </source>
</evidence>
<dbReference type="RefSeq" id="WP_250342175.1">
    <property type="nucleotide sequence ID" value="NZ_CP097885.1"/>
</dbReference>
<proteinExistence type="predicted"/>
<dbReference type="EMBL" id="CP097885">
    <property type="protein sequence ID" value="URN41621.1"/>
    <property type="molecule type" value="Genomic_DNA"/>
</dbReference>
<evidence type="ECO:0000259" key="1">
    <source>
        <dbReference type="Pfam" id="PF04851"/>
    </source>
</evidence>
<dbReference type="Pfam" id="PF04851">
    <property type="entry name" value="ResIII"/>
    <property type="match status" value="1"/>
</dbReference>
<gene>
    <name evidence="3" type="ORF">M9426_00980</name>
</gene>
<organism evidence="3 4">
    <name type="scientific">Peptoniphilus genitalis</name>
    <dbReference type="NCBI Taxonomy" id="3036303"/>
    <lineage>
        <taxon>Bacteria</taxon>
        <taxon>Bacillati</taxon>
        <taxon>Bacillota</taxon>
        <taxon>Tissierellia</taxon>
        <taxon>Tissierellales</taxon>
        <taxon>Peptoniphilaceae</taxon>
        <taxon>Peptoniphilus</taxon>
    </lineage>
</organism>
<sequence length="1020" mass="118779">MKIQFKNQKFQEDAAKSVVEVFNGQPYKNGLQFLLDINLDKKQVSPEEVADKIDPYIAFRNYELEHYMDNKKILENIRRVQRENDIKESDKLIGKYNLNIEMETGVGKTYTYIKTMYELNKAYGWTKFIIVVPSIAIREGVYKSFQMTEDHFYSEYNKKINYFIYNSKNLSEIANYARSTFISVMIINSQAFSATGQDVRKIRSESEYFNSRVPLEVIAKTNPILIIDEPQSVEGKKTKEGIKEFNPLFILRYSATHKDKYNLIYRLDAIDAYNKKLVKKIEVKGVKKVGEEASDSYLYLQEIRLSNRAPDAFVQIDYKNKSGVKKKVIKVNEGDNLFAKSNYLEEYRQGFTVKTIDGRDGTIEFLNGIKINRGEVIGDLSEDIVRRIQIRETILSHINKERELFYRGIKVLSLFFIDQVKKYKQYDESNNPIDGDYAKIFEEEYKDIIENLQFKFGEDEYADYLSNIKTEKTHAGYFSIDKKGKFVDAIKDNKTEKENSSDVSAYELIMKNKELLLNRDPSISPVRFIFSHSALREGWDNPNVFQICTLKQSNAKDRKRQEIGRGMRLCVNDSGIRMDEDKLGKEVQEINTLTVIASESYEEFADKIQKEYAEASADRPEKVTQKLFDGRKVTDNDGNSFYIDDDVSRIIYNNLLRESYIDDNANITDKYYDDKKNGEIKFSEKIENISSSIEEILDNLFNPDVVKPVDARKNNINLEVDKEKFNSKEFKNLWEKINSKSFYTVNFDTKEIIKNSVDEINSKLMINKIYFEVKKGSMENISSKDELIQGHAFREESSSINDGKNFVKFNVKYDLVGKIVEETGLTRRAIIEILKNIRLDKFEMFKYNPEKFIAKVSQIINNQKASEIIQHISYNKLDDTFDTDIFTVNSIRGNLNENAIKVKKNLYDYLVYDSKNEKEFAKSLDISEEVFMYVKLPAGFYISTPVGKYNPDWAIVFNNKNIKHIYFVAETKGNANSMELRNVEKAKIDCAKQHFKAISNGLIKYDVVDSYERLMEIVKN</sequence>
<evidence type="ECO:0000313" key="4">
    <source>
        <dbReference type="Proteomes" id="UP001056218"/>
    </source>
</evidence>
<keyword evidence="3" id="KW-0378">Hydrolase</keyword>
<feature type="domain" description="Helicase/UvrB N-terminal" evidence="1">
    <location>
        <begin position="93"/>
        <end position="258"/>
    </location>
</feature>
<keyword evidence="3" id="KW-0547">Nucleotide-binding</keyword>
<dbReference type="GO" id="GO:0004386">
    <property type="term" value="F:helicase activity"/>
    <property type="evidence" value="ECO:0007669"/>
    <property type="project" value="UniProtKB-KW"/>
</dbReference>
<dbReference type="Pfam" id="PF19778">
    <property type="entry name" value="RE_endonuc"/>
    <property type="match status" value="1"/>
</dbReference>
<name>A0ABY4TMC9_9FIRM</name>
<keyword evidence="3" id="KW-0347">Helicase</keyword>
<dbReference type="InterPro" id="IPR006935">
    <property type="entry name" value="Helicase/UvrB_N"/>
</dbReference>
<evidence type="ECO:0000313" key="3">
    <source>
        <dbReference type="EMBL" id="URN41621.1"/>
    </source>
</evidence>
<feature type="domain" description="Type III restriction enzyme C-terminal endonuclease" evidence="2">
    <location>
        <begin position="903"/>
        <end position="1009"/>
    </location>
</feature>
<keyword evidence="3" id="KW-0067">ATP-binding</keyword>
<protein>
    <submittedName>
        <fullName evidence="3">DEAD/DEAH box helicase family protein</fullName>
    </submittedName>
</protein>
<dbReference type="Gene3D" id="3.40.50.300">
    <property type="entry name" value="P-loop containing nucleotide triphosphate hydrolases"/>
    <property type="match status" value="1"/>
</dbReference>
<dbReference type="SUPFAM" id="SSF52540">
    <property type="entry name" value="P-loop containing nucleoside triphosphate hydrolases"/>
    <property type="match status" value="2"/>
</dbReference>
<reference evidence="3 4" key="1">
    <citation type="submission" date="2022-05" db="EMBL/GenBank/DDBJ databases">
        <title>Identification of Peptoniphilus vaginalis-like Bacteria, Peptoniphilus septimus sp. nov. from Blood Cultures in a Cervical Cancer Patient receiving Chemotherapy: Case and Implications.</title>
        <authorList>
            <person name="Zhan X.-Y."/>
        </authorList>
    </citation>
    <scope>NUCLEOTIDE SEQUENCE [LARGE SCALE GENOMIC DNA]</scope>
    <source>
        <strain evidence="3 4">SAHP1</strain>
    </source>
</reference>
<accession>A0ABY4TMC9</accession>